<name>A0A7S8IGZ1_9CHLR</name>
<evidence type="ECO:0000313" key="3">
    <source>
        <dbReference type="Proteomes" id="UP000594468"/>
    </source>
</evidence>
<sequence length="716" mass="75083">MAFSLAACSTGLPQVTPTLAPTSTPTPETTQISQQATRTPIRIFTETATPTLAPPSATVTSGLTETTTATPTTTGTSTPSSTPTITATATASLTPTFTIQPSLTAIPTETLAPSPTDLIFATSTTTQTPVNTATPSPTATLTPNFAATVTRESELLSTLSAEVTPSPLPTWTPLPLPTATNTVVIVPPTLDITPTFITATPGGDLGLIDPPTAIPGSPEPQQDAPTATVTPFTPTALPPEQVPNLVIRSTQTSFDPEFTTVNTDAFQFSVGDGAFIFNGQGFPGGVSLFAPNPIDPNSYARTNSAGMLLFRAPGSNGEGQITGAPFYDGFQANAAESNKNFVAHLAWSPDGQKLAFVIVPPPGTDNQNAGVWFWQPQMTDFGQSFAVLHDCPENGYTSCDLADQHPVEHWQSETVYWSPDSNRMLINVFIRSEGRGGIAVVDASMDPDYAKSAAGIWRYDSGIWLDDDNILVSGRRPSDGHVILGIVDTNFQDVGQETILFDGSAANIWIQDAVPVGNNTYLALGKPGAPDGPLQLYRIANGQATSISGNIGDAYPERIHWASNYSAVVVTVHGVQYQVDANSGAISVPNVTGTVEIGGSAGANANQDAGGIAPIGVREGDEAPATEGDIPQGVIEGSRYQPGQTVQFVGDTVRNLRDVPSTENSTVIDLVAPYEFVAILAGPFQAEGFGWWQVSNARNFRGWIAADFDGGSLFVP</sequence>
<dbReference type="EMBL" id="CP062983">
    <property type="protein sequence ID" value="QPC84643.1"/>
    <property type="molecule type" value="Genomic_DNA"/>
</dbReference>
<feature type="compositionally biased region" description="Low complexity" evidence="1">
    <location>
        <begin position="16"/>
        <end position="30"/>
    </location>
</feature>
<protein>
    <recommendedName>
        <fullName evidence="4">SH3b domain-containing protein</fullName>
    </recommendedName>
</protein>
<dbReference type="Proteomes" id="UP000594468">
    <property type="component" value="Chromosome"/>
</dbReference>
<feature type="region of interest" description="Disordered" evidence="1">
    <location>
        <begin position="48"/>
        <end position="84"/>
    </location>
</feature>
<feature type="region of interest" description="Disordered" evidence="1">
    <location>
        <begin position="1"/>
        <end position="36"/>
    </location>
</feature>
<evidence type="ECO:0008006" key="4">
    <source>
        <dbReference type="Google" id="ProtNLM"/>
    </source>
</evidence>
<proteinExistence type="predicted"/>
<evidence type="ECO:0000256" key="1">
    <source>
        <dbReference type="SAM" id="MobiDB-lite"/>
    </source>
</evidence>
<gene>
    <name evidence="2" type="ORF">G4Y79_09775</name>
</gene>
<dbReference type="KEGG" id="pmet:G4Y79_09775"/>
<reference evidence="2 3" key="1">
    <citation type="submission" date="2020-02" db="EMBL/GenBank/DDBJ databases">
        <authorList>
            <person name="Zheng R.K."/>
            <person name="Sun C.M."/>
        </authorList>
    </citation>
    <scope>NUCLEOTIDE SEQUENCE [LARGE SCALE GENOMIC DNA]</scope>
    <source>
        <strain evidence="3">rifampicinis</strain>
    </source>
</reference>
<dbReference type="AlphaFoldDB" id="A0A7S8IGZ1"/>
<keyword evidence="3" id="KW-1185">Reference proteome</keyword>
<evidence type="ECO:0000313" key="2">
    <source>
        <dbReference type="EMBL" id="QPC84643.1"/>
    </source>
</evidence>
<organism evidence="2 3">
    <name type="scientific">Phototrophicus methaneseepsis</name>
    <dbReference type="NCBI Taxonomy" id="2710758"/>
    <lineage>
        <taxon>Bacteria</taxon>
        <taxon>Bacillati</taxon>
        <taxon>Chloroflexota</taxon>
        <taxon>Candidatus Thermofontia</taxon>
        <taxon>Phototrophicales</taxon>
        <taxon>Phototrophicaceae</taxon>
        <taxon>Phototrophicus</taxon>
    </lineage>
</organism>
<dbReference type="SUPFAM" id="SSF82171">
    <property type="entry name" value="DPP6 N-terminal domain-like"/>
    <property type="match status" value="1"/>
</dbReference>
<accession>A0A7S8IGZ1</accession>